<protein>
    <submittedName>
        <fullName evidence="2">Uncharacterized protein</fullName>
    </submittedName>
</protein>
<organism evidence="2 3">
    <name type="scientific">Cyclospora cayetanensis</name>
    <dbReference type="NCBI Taxonomy" id="88456"/>
    <lineage>
        <taxon>Eukaryota</taxon>
        <taxon>Sar</taxon>
        <taxon>Alveolata</taxon>
        <taxon>Apicomplexa</taxon>
        <taxon>Conoidasida</taxon>
        <taxon>Coccidia</taxon>
        <taxon>Eucoccidiorida</taxon>
        <taxon>Eimeriorina</taxon>
        <taxon>Eimeriidae</taxon>
        <taxon>Cyclospora</taxon>
    </lineage>
</organism>
<dbReference type="VEuPathDB" id="ToxoDB:cyc_05319"/>
<dbReference type="InParanoid" id="A0A1D3D0Z0"/>
<feature type="compositionally biased region" description="Basic and acidic residues" evidence="1">
    <location>
        <begin position="38"/>
        <end position="51"/>
    </location>
</feature>
<dbReference type="EMBL" id="JROU02001205">
    <property type="protein sequence ID" value="OEH77109.1"/>
    <property type="molecule type" value="Genomic_DNA"/>
</dbReference>
<reference evidence="2 3" key="1">
    <citation type="journal article" date="2016" name="BMC Genomics">
        <title>Comparative genomics reveals Cyclospora cayetanensis possesses coccidia-like metabolism and invasion components but unique surface antigens.</title>
        <authorList>
            <person name="Liu S."/>
            <person name="Wang L."/>
            <person name="Zheng H."/>
            <person name="Xu Z."/>
            <person name="Roellig D.M."/>
            <person name="Li N."/>
            <person name="Frace M.A."/>
            <person name="Tang K."/>
            <person name="Arrowood M.J."/>
            <person name="Moss D.M."/>
            <person name="Zhang L."/>
            <person name="Feng Y."/>
            <person name="Xiao L."/>
        </authorList>
    </citation>
    <scope>NUCLEOTIDE SEQUENCE [LARGE SCALE GENOMIC DNA]</scope>
    <source>
        <strain evidence="2 3">CHN_HEN01</strain>
    </source>
</reference>
<dbReference type="AlphaFoldDB" id="A0A1D3D0Z0"/>
<comment type="caution">
    <text evidence="2">The sequence shown here is derived from an EMBL/GenBank/DDBJ whole genome shotgun (WGS) entry which is preliminary data.</text>
</comment>
<feature type="compositionally biased region" description="Basic residues" evidence="1">
    <location>
        <begin position="1"/>
        <end position="37"/>
    </location>
</feature>
<accession>A0A1D3D0Z0</accession>
<gene>
    <name evidence="2" type="ORF">cyc_05319</name>
</gene>
<keyword evidence="3" id="KW-1185">Reference proteome</keyword>
<proteinExistence type="predicted"/>
<dbReference type="Proteomes" id="UP000095192">
    <property type="component" value="Unassembled WGS sequence"/>
</dbReference>
<evidence type="ECO:0000313" key="2">
    <source>
        <dbReference type="EMBL" id="OEH77109.1"/>
    </source>
</evidence>
<sequence length="137" mass="16732">RREKRRKKEREKKRRKEQKREKKRRKEQKREKKRRKEQKREKERGKEEKSEKKRRKPVVSLLQPLPVVLVVSCWLPPLVEVQLPTRKGAATVVPKRRSRLSSRVTTLRVQQRRHKRRIQLSTLLRKTTTGQTVEIFS</sequence>
<evidence type="ECO:0000256" key="1">
    <source>
        <dbReference type="SAM" id="MobiDB-lite"/>
    </source>
</evidence>
<name>A0A1D3D0Z0_9EIME</name>
<feature type="non-terminal residue" evidence="2">
    <location>
        <position position="137"/>
    </location>
</feature>
<evidence type="ECO:0000313" key="3">
    <source>
        <dbReference type="Proteomes" id="UP000095192"/>
    </source>
</evidence>
<feature type="non-terminal residue" evidence="2">
    <location>
        <position position="1"/>
    </location>
</feature>
<feature type="region of interest" description="Disordered" evidence="1">
    <location>
        <begin position="1"/>
        <end position="59"/>
    </location>
</feature>